<dbReference type="Proteomes" id="UP000460298">
    <property type="component" value="Unassembled WGS sequence"/>
</dbReference>
<evidence type="ECO:0000256" key="8">
    <source>
        <dbReference type="ARBA" id="ARBA00022833"/>
    </source>
</evidence>
<dbReference type="Pfam" id="PF01475">
    <property type="entry name" value="FUR"/>
    <property type="match status" value="1"/>
</dbReference>
<evidence type="ECO:0000256" key="13">
    <source>
        <dbReference type="PIRSR" id="PIRSR602481-1"/>
    </source>
</evidence>
<name>A0A833H0C0_9LEPT</name>
<reference evidence="15 16" key="1">
    <citation type="submission" date="2019-10" db="EMBL/GenBank/DDBJ databases">
        <title>Extracellular Electron Transfer in a Candidatus Methanoperedens spp. Enrichment Culture.</title>
        <authorList>
            <person name="Berger S."/>
            <person name="Rangel Shaw D."/>
            <person name="Berben T."/>
            <person name="In 'T Zandt M."/>
            <person name="Frank J."/>
            <person name="Reimann J."/>
            <person name="Jetten M.S.M."/>
            <person name="Welte C.U."/>
        </authorList>
    </citation>
    <scope>NUCLEOTIDE SEQUENCE [LARGE SCALE GENOMIC DNA]</scope>
    <source>
        <strain evidence="15">SB12</strain>
    </source>
</reference>
<evidence type="ECO:0000256" key="4">
    <source>
        <dbReference type="ARBA" id="ARBA00020910"/>
    </source>
</evidence>
<dbReference type="GO" id="GO:0045892">
    <property type="term" value="P:negative regulation of DNA-templated transcription"/>
    <property type="evidence" value="ECO:0007669"/>
    <property type="project" value="TreeGrafter"/>
</dbReference>
<accession>A0A833H0C0</accession>
<protein>
    <recommendedName>
        <fullName evidence="4">Ferric uptake regulation protein</fullName>
    </recommendedName>
</protein>
<dbReference type="InterPro" id="IPR036390">
    <property type="entry name" value="WH_DNA-bd_sf"/>
</dbReference>
<evidence type="ECO:0000256" key="6">
    <source>
        <dbReference type="ARBA" id="ARBA00022491"/>
    </source>
</evidence>
<dbReference type="GO" id="GO:0008270">
    <property type="term" value="F:zinc ion binding"/>
    <property type="evidence" value="ECO:0007669"/>
    <property type="project" value="TreeGrafter"/>
</dbReference>
<feature type="binding site" evidence="14">
    <location>
        <position position="98"/>
    </location>
    <ligand>
        <name>Fe cation</name>
        <dbReference type="ChEBI" id="CHEBI:24875"/>
    </ligand>
</feature>
<evidence type="ECO:0000256" key="14">
    <source>
        <dbReference type="PIRSR" id="PIRSR602481-2"/>
    </source>
</evidence>
<evidence type="ECO:0000256" key="3">
    <source>
        <dbReference type="ARBA" id="ARBA00011738"/>
    </source>
</evidence>
<evidence type="ECO:0000313" key="15">
    <source>
        <dbReference type="EMBL" id="KAB2931372.1"/>
    </source>
</evidence>
<comment type="cofactor">
    <cofactor evidence="14">
        <name>Mn(2+)</name>
        <dbReference type="ChEBI" id="CHEBI:29035"/>
    </cofactor>
    <cofactor evidence="14">
        <name>Fe(2+)</name>
        <dbReference type="ChEBI" id="CHEBI:29033"/>
    </cofactor>
    <text evidence="14">Binds 1 Mn(2+) or Fe(2+) ion per subunit.</text>
</comment>
<evidence type="ECO:0000256" key="12">
    <source>
        <dbReference type="ARBA" id="ARBA00023163"/>
    </source>
</evidence>
<dbReference type="InterPro" id="IPR043135">
    <property type="entry name" value="Fur_C"/>
</dbReference>
<organism evidence="15 16">
    <name type="scientific">Leptonema illini</name>
    <dbReference type="NCBI Taxonomy" id="183"/>
    <lineage>
        <taxon>Bacteria</taxon>
        <taxon>Pseudomonadati</taxon>
        <taxon>Spirochaetota</taxon>
        <taxon>Spirochaetia</taxon>
        <taxon>Leptospirales</taxon>
        <taxon>Leptospiraceae</taxon>
        <taxon>Leptonema</taxon>
    </lineage>
</organism>
<keyword evidence="7 13" id="KW-0479">Metal-binding</keyword>
<dbReference type="GO" id="GO:1900376">
    <property type="term" value="P:regulation of secondary metabolite biosynthetic process"/>
    <property type="evidence" value="ECO:0007669"/>
    <property type="project" value="TreeGrafter"/>
</dbReference>
<sequence>MEKQHPDIHKEISQFSNYLKQKGLKITNQRLLVAEKIFTLGSHFTVDSLAEELKDRRGEISRATIYRIVSLLVESGQLTEHDFGASSKYYEYIPARQHHDHIVCQDCGHIEEFYAPAIEKIQTEVAAEYQFELTDHSLNLYGRCKILKEKGRCERKESREPKLQV</sequence>
<comment type="subcellular location">
    <subcellularLocation>
        <location evidence="1">Cytoplasm</location>
    </subcellularLocation>
</comment>
<dbReference type="InterPro" id="IPR002481">
    <property type="entry name" value="FUR"/>
</dbReference>
<keyword evidence="12" id="KW-0804">Transcription</keyword>
<dbReference type="PANTHER" id="PTHR33202:SF2">
    <property type="entry name" value="FERRIC UPTAKE REGULATION PROTEIN"/>
    <property type="match status" value="1"/>
</dbReference>
<dbReference type="EMBL" id="WBUI01000014">
    <property type="protein sequence ID" value="KAB2931372.1"/>
    <property type="molecule type" value="Genomic_DNA"/>
</dbReference>
<feature type="binding site" evidence="14">
    <location>
        <position position="136"/>
    </location>
    <ligand>
        <name>Fe cation</name>
        <dbReference type="ChEBI" id="CHEBI:24875"/>
    </ligand>
</feature>
<dbReference type="Gene3D" id="1.10.10.10">
    <property type="entry name" value="Winged helix-like DNA-binding domain superfamily/Winged helix DNA-binding domain"/>
    <property type="match status" value="1"/>
</dbReference>
<proteinExistence type="inferred from homology"/>
<dbReference type="GO" id="GO:0003700">
    <property type="term" value="F:DNA-binding transcription factor activity"/>
    <property type="evidence" value="ECO:0007669"/>
    <property type="project" value="InterPro"/>
</dbReference>
<feature type="binding site" evidence="14">
    <location>
        <position position="119"/>
    </location>
    <ligand>
        <name>Fe cation</name>
        <dbReference type="ChEBI" id="CHEBI:24875"/>
    </ligand>
</feature>
<evidence type="ECO:0000256" key="7">
    <source>
        <dbReference type="ARBA" id="ARBA00022723"/>
    </source>
</evidence>
<dbReference type="SUPFAM" id="SSF46785">
    <property type="entry name" value="Winged helix' DNA-binding domain"/>
    <property type="match status" value="1"/>
</dbReference>
<evidence type="ECO:0000256" key="1">
    <source>
        <dbReference type="ARBA" id="ARBA00004496"/>
    </source>
</evidence>
<dbReference type="GO" id="GO:0000976">
    <property type="term" value="F:transcription cis-regulatory region binding"/>
    <property type="evidence" value="ECO:0007669"/>
    <property type="project" value="TreeGrafter"/>
</dbReference>
<feature type="binding site" evidence="13">
    <location>
        <position position="144"/>
    </location>
    <ligand>
        <name>Zn(2+)</name>
        <dbReference type="ChEBI" id="CHEBI:29105"/>
    </ligand>
</feature>
<keyword evidence="5" id="KW-0963">Cytoplasm</keyword>
<keyword evidence="8 13" id="KW-0862">Zinc</keyword>
<dbReference type="FunFam" id="3.30.1490.190:FF:000001">
    <property type="entry name" value="Ferric uptake regulation protein"/>
    <property type="match status" value="1"/>
</dbReference>
<keyword evidence="9 14" id="KW-0408">Iron</keyword>
<dbReference type="PANTHER" id="PTHR33202">
    <property type="entry name" value="ZINC UPTAKE REGULATION PROTEIN"/>
    <property type="match status" value="1"/>
</dbReference>
<evidence type="ECO:0000256" key="9">
    <source>
        <dbReference type="ARBA" id="ARBA00023004"/>
    </source>
</evidence>
<comment type="caution">
    <text evidence="15">The sequence shown here is derived from an EMBL/GenBank/DDBJ whole genome shotgun (WGS) entry which is preliminary data.</text>
</comment>
<keyword evidence="10" id="KW-0805">Transcription regulation</keyword>
<dbReference type="GO" id="GO:0005829">
    <property type="term" value="C:cytosol"/>
    <property type="evidence" value="ECO:0007669"/>
    <property type="project" value="TreeGrafter"/>
</dbReference>
<evidence type="ECO:0000313" key="16">
    <source>
        <dbReference type="Proteomes" id="UP000460298"/>
    </source>
</evidence>
<keyword evidence="6" id="KW-0678">Repressor</keyword>
<dbReference type="Gene3D" id="3.30.1490.190">
    <property type="match status" value="1"/>
</dbReference>
<feature type="binding site" evidence="14">
    <location>
        <position position="100"/>
    </location>
    <ligand>
        <name>Fe cation</name>
        <dbReference type="ChEBI" id="CHEBI:24875"/>
    </ligand>
</feature>
<feature type="binding site" evidence="13">
    <location>
        <position position="107"/>
    </location>
    <ligand>
        <name>Zn(2+)</name>
        <dbReference type="ChEBI" id="CHEBI:29105"/>
    </ligand>
</feature>
<evidence type="ECO:0000256" key="2">
    <source>
        <dbReference type="ARBA" id="ARBA00007957"/>
    </source>
</evidence>
<comment type="subunit">
    <text evidence="3">Homodimer.</text>
</comment>
<gene>
    <name evidence="15" type="ORF">F9K24_14120</name>
</gene>
<feature type="binding site" evidence="13">
    <location>
        <position position="104"/>
    </location>
    <ligand>
        <name>Zn(2+)</name>
        <dbReference type="ChEBI" id="CHEBI:29105"/>
    </ligand>
</feature>
<evidence type="ECO:0000256" key="11">
    <source>
        <dbReference type="ARBA" id="ARBA00023125"/>
    </source>
</evidence>
<dbReference type="CDD" id="cd07153">
    <property type="entry name" value="Fur_like"/>
    <property type="match status" value="1"/>
</dbReference>
<keyword evidence="11" id="KW-0238">DNA-binding</keyword>
<comment type="cofactor">
    <cofactor evidence="13">
        <name>Zn(2+)</name>
        <dbReference type="ChEBI" id="CHEBI:29105"/>
    </cofactor>
    <text evidence="13">Binds 1 zinc ion per subunit.</text>
</comment>
<dbReference type="InterPro" id="IPR036388">
    <property type="entry name" value="WH-like_DNA-bd_sf"/>
</dbReference>
<evidence type="ECO:0000256" key="5">
    <source>
        <dbReference type="ARBA" id="ARBA00022490"/>
    </source>
</evidence>
<dbReference type="AlphaFoldDB" id="A0A833H0C0"/>
<evidence type="ECO:0000256" key="10">
    <source>
        <dbReference type="ARBA" id="ARBA00023015"/>
    </source>
</evidence>
<comment type="similarity">
    <text evidence="2">Belongs to the Fur family.</text>
</comment>